<dbReference type="AlphaFoldDB" id="L8INB3"/>
<accession>L8INB3</accession>
<organism evidence="2 3">
    <name type="scientific">Bos mutus</name>
    <name type="common">wild yak</name>
    <dbReference type="NCBI Taxonomy" id="72004"/>
    <lineage>
        <taxon>Eukaryota</taxon>
        <taxon>Metazoa</taxon>
        <taxon>Chordata</taxon>
        <taxon>Craniata</taxon>
        <taxon>Vertebrata</taxon>
        <taxon>Euteleostomi</taxon>
        <taxon>Mammalia</taxon>
        <taxon>Eutheria</taxon>
        <taxon>Laurasiatheria</taxon>
        <taxon>Artiodactyla</taxon>
        <taxon>Ruminantia</taxon>
        <taxon>Pecora</taxon>
        <taxon>Bovidae</taxon>
        <taxon>Bovinae</taxon>
        <taxon>Bos</taxon>
    </lineage>
</organism>
<feature type="region of interest" description="Disordered" evidence="1">
    <location>
        <begin position="1"/>
        <end position="40"/>
    </location>
</feature>
<evidence type="ECO:0000313" key="3">
    <source>
        <dbReference type="Proteomes" id="UP000011080"/>
    </source>
</evidence>
<feature type="compositionally biased region" description="Basic and acidic residues" evidence="1">
    <location>
        <begin position="16"/>
        <end position="26"/>
    </location>
</feature>
<protein>
    <submittedName>
        <fullName evidence="2">Uncharacterized protein</fullName>
    </submittedName>
</protein>
<name>L8INB3_9CETA</name>
<evidence type="ECO:0000256" key="1">
    <source>
        <dbReference type="SAM" id="MobiDB-lite"/>
    </source>
</evidence>
<gene>
    <name evidence="2" type="ORF">M91_16471</name>
</gene>
<sequence>TLVKGQKTPNSTYHVLHTEEVNDQPKRRSPVQQEKQSQSQ</sequence>
<evidence type="ECO:0000313" key="2">
    <source>
        <dbReference type="EMBL" id="ELR58050.1"/>
    </source>
</evidence>
<reference evidence="2 3" key="1">
    <citation type="journal article" date="2012" name="Nat. Genet.">
        <title>The yak genome and adaptation to life at high altitude.</title>
        <authorList>
            <person name="Qiu Q."/>
            <person name="Zhang G."/>
            <person name="Ma T."/>
            <person name="Qian W."/>
            <person name="Wang J."/>
            <person name="Ye Z."/>
            <person name="Cao C."/>
            <person name="Hu Q."/>
            <person name="Kim J."/>
            <person name="Larkin D.M."/>
            <person name="Auvil L."/>
            <person name="Capitanu B."/>
            <person name="Ma J."/>
            <person name="Lewin H.A."/>
            <person name="Qian X."/>
            <person name="Lang Y."/>
            <person name="Zhou R."/>
            <person name="Wang L."/>
            <person name="Wang K."/>
            <person name="Xia J."/>
            <person name="Liao S."/>
            <person name="Pan S."/>
            <person name="Lu X."/>
            <person name="Hou H."/>
            <person name="Wang Y."/>
            <person name="Zang X."/>
            <person name="Yin Y."/>
            <person name="Ma H."/>
            <person name="Zhang J."/>
            <person name="Wang Z."/>
            <person name="Zhang Y."/>
            <person name="Zhang D."/>
            <person name="Yonezawa T."/>
            <person name="Hasegawa M."/>
            <person name="Zhong Y."/>
            <person name="Liu W."/>
            <person name="Zhang Y."/>
            <person name="Huang Z."/>
            <person name="Zhang S."/>
            <person name="Long R."/>
            <person name="Yang H."/>
            <person name="Wang J."/>
            <person name="Lenstra J.A."/>
            <person name="Cooper D.N."/>
            <person name="Wu Y."/>
            <person name="Wang J."/>
            <person name="Shi P."/>
            <person name="Wang J."/>
            <person name="Liu J."/>
        </authorList>
    </citation>
    <scope>NUCLEOTIDE SEQUENCE [LARGE SCALE GENOMIC DNA]</scope>
    <source>
        <strain evidence="3">yakQH1</strain>
    </source>
</reference>
<feature type="compositionally biased region" description="Polar residues" evidence="1">
    <location>
        <begin position="30"/>
        <end position="40"/>
    </location>
</feature>
<dbReference type="EMBL" id="JH880894">
    <property type="protein sequence ID" value="ELR58050.1"/>
    <property type="molecule type" value="Genomic_DNA"/>
</dbReference>
<feature type="non-terminal residue" evidence="2">
    <location>
        <position position="1"/>
    </location>
</feature>
<dbReference type="Proteomes" id="UP000011080">
    <property type="component" value="Unassembled WGS sequence"/>
</dbReference>
<feature type="non-terminal residue" evidence="2">
    <location>
        <position position="40"/>
    </location>
</feature>
<proteinExistence type="predicted"/>